<dbReference type="GO" id="GO:0051287">
    <property type="term" value="F:NAD binding"/>
    <property type="evidence" value="ECO:0007669"/>
    <property type="project" value="InterPro"/>
</dbReference>
<dbReference type="InterPro" id="IPR029752">
    <property type="entry name" value="D-isomer_DH_CS1"/>
</dbReference>
<dbReference type="EMBL" id="JAUJFL010000002">
    <property type="protein sequence ID" value="KAK2611848.1"/>
    <property type="molecule type" value="Genomic_DNA"/>
</dbReference>
<proteinExistence type="predicted"/>
<dbReference type="PANTHER" id="PTHR10996:SF281">
    <property type="entry name" value="D-ISOMER SPECIFIC 2-HYDROXYACID DEHYDROGENASE NAD-BINDING DOMAIN-CONTAINING PROTEIN-RELATED"/>
    <property type="match status" value="1"/>
</dbReference>
<dbReference type="InterPro" id="IPR006140">
    <property type="entry name" value="D-isomer_DH_NAD-bd"/>
</dbReference>
<dbReference type="Gene3D" id="3.40.50.720">
    <property type="entry name" value="NAD(P)-binding Rossmann-like Domain"/>
    <property type="match status" value="2"/>
</dbReference>
<accession>A0AAD9SME2</accession>
<dbReference type="InterPro" id="IPR036291">
    <property type="entry name" value="NAD(P)-bd_dom_sf"/>
</dbReference>
<evidence type="ECO:0000256" key="1">
    <source>
        <dbReference type="ARBA" id="ARBA00023002"/>
    </source>
</evidence>
<feature type="compositionally biased region" description="Basic and acidic residues" evidence="2">
    <location>
        <begin position="21"/>
        <end position="34"/>
    </location>
</feature>
<dbReference type="Pfam" id="PF02826">
    <property type="entry name" value="2-Hacid_dh_C"/>
    <property type="match status" value="1"/>
</dbReference>
<keyword evidence="1" id="KW-0560">Oxidoreductase</keyword>
<dbReference type="GO" id="GO:0016618">
    <property type="term" value="F:hydroxypyruvate reductase [NAD(P)H] activity"/>
    <property type="evidence" value="ECO:0007669"/>
    <property type="project" value="TreeGrafter"/>
</dbReference>
<evidence type="ECO:0000256" key="2">
    <source>
        <dbReference type="SAM" id="MobiDB-lite"/>
    </source>
</evidence>
<dbReference type="GO" id="GO:0030267">
    <property type="term" value="F:glyoxylate reductase (NADPH) activity"/>
    <property type="evidence" value="ECO:0007669"/>
    <property type="project" value="TreeGrafter"/>
</dbReference>
<dbReference type="AlphaFoldDB" id="A0AAD9SME2"/>
<keyword evidence="5" id="KW-1185">Reference proteome</keyword>
<dbReference type="GO" id="GO:0005829">
    <property type="term" value="C:cytosol"/>
    <property type="evidence" value="ECO:0007669"/>
    <property type="project" value="TreeGrafter"/>
</dbReference>
<dbReference type="InterPro" id="IPR050223">
    <property type="entry name" value="D-isomer_2-hydroxyacid_DH"/>
</dbReference>
<evidence type="ECO:0000259" key="3">
    <source>
        <dbReference type="Pfam" id="PF02826"/>
    </source>
</evidence>
<dbReference type="CDD" id="cd12168">
    <property type="entry name" value="Mand_dh_like"/>
    <property type="match status" value="1"/>
</dbReference>
<dbReference type="PANTHER" id="PTHR10996">
    <property type="entry name" value="2-HYDROXYACID DEHYDROGENASE-RELATED"/>
    <property type="match status" value="1"/>
</dbReference>
<organism evidence="4 5">
    <name type="scientific">Phomopsis amygdali</name>
    <name type="common">Fusicoccum amygdali</name>
    <dbReference type="NCBI Taxonomy" id="1214568"/>
    <lineage>
        <taxon>Eukaryota</taxon>
        <taxon>Fungi</taxon>
        <taxon>Dikarya</taxon>
        <taxon>Ascomycota</taxon>
        <taxon>Pezizomycotina</taxon>
        <taxon>Sordariomycetes</taxon>
        <taxon>Sordariomycetidae</taxon>
        <taxon>Diaporthales</taxon>
        <taxon>Diaporthaceae</taxon>
        <taxon>Diaporthe</taxon>
    </lineage>
</organism>
<evidence type="ECO:0000313" key="5">
    <source>
        <dbReference type="Proteomes" id="UP001265746"/>
    </source>
</evidence>
<dbReference type="SUPFAM" id="SSF52283">
    <property type="entry name" value="Formate/glycerate dehydrogenase catalytic domain-like"/>
    <property type="match status" value="1"/>
</dbReference>
<gene>
    <name evidence="4" type="ORF">N8I77_005169</name>
</gene>
<dbReference type="SUPFAM" id="SSF51735">
    <property type="entry name" value="NAD(P)-binding Rossmann-fold domains"/>
    <property type="match status" value="1"/>
</dbReference>
<comment type="caution">
    <text evidence="4">The sequence shown here is derived from an EMBL/GenBank/DDBJ whole genome shotgun (WGS) entry which is preliminary data.</text>
</comment>
<name>A0AAD9SME2_PHOAM</name>
<protein>
    <recommendedName>
        <fullName evidence="3">D-isomer specific 2-hydroxyacid dehydrogenase NAD-binding domain-containing protein</fullName>
    </recommendedName>
</protein>
<reference evidence="4" key="1">
    <citation type="submission" date="2023-06" db="EMBL/GenBank/DDBJ databases">
        <authorList>
            <person name="Noh H."/>
        </authorList>
    </citation>
    <scope>NUCLEOTIDE SEQUENCE</scope>
    <source>
        <strain evidence="4">DUCC20226</strain>
    </source>
</reference>
<evidence type="ECO:0000313" key="4">
    <source>
        <dbReference type="EMBL" id="KAK2611848.1"/>
    </source>
</evidence>
<dbReference type="Proteomes" id="UP001265746">
    <property type="component" value="Unassembled WGS sequence"/>
</dbReference>
<dbReference type="PROSITE" id="PS00065">
    <property type="entry name" value="D_2_HYDROXYACID_DH_1"/>
    <property type="match status" value="1"/>
</dbReference>
<feature type="region of interest" description="Disordered" evidence="2">
    <location>
        <begin position="1"/>
        <end position="47"/>
    </location>
</feature>
<sequence>MINGIGAKLRGAAGPQPDDTSLDRRRSLSPETEHSGTAQKLPDDGDRAKYLVDTCTKKKSLLPGFEVSHCKQYQISLDSRSQPGSKEIMGDLGDVAQLDTAEPKEAGSALAEAEPRESRKPTVLLVLAGVHGDLSTPAWQRTRHNFNTIQYDCPSVDEFCQRLQPGGPYSNIDAIFRTGWLKSGPYSQHLLFRGEPLSLYPPTLRYIGCSGHGYDAADIEALTARGITYANTPNTNTEAVANTALHLILNTYRYFTLAEHHTRNDEGWTTGREVGAMAVDPTGQVLGVVGMGCIGLAIAKKAAAALGMEVHYHNRRRRRDAEGEILSPNGTRPGATFHDTFESLLEIADCICLACPLTNDTKHLISAATLGRIKERKIRIVNIARGGLINEDDLLAAMERDQVVGVGLDVHAHEPGINPKLKNNFKVTVLPHIGVASQTSWKNFDEVGLRNLNEFFFGDKRKVTSVNKV</sequence>
<feature type="domain" description="D-isomer specific 2-hydroxyacid dehydrogenase NAD-binding" evidence="3">
    <location>
        <begin position="246"/>
        <end position="434"/>
    </location>
</feature>